<comment type="subcellular location">
    <subcellularLocation>
        <location evidence="1">Chromosome</location>
    </subcellularLocation>
</comment>
<evidence type="ECO:0000256" key="1">
    <source>
        <dbReference type="ARBA" id="ARBA00004286"/>
    </source>
</evidence>
<dbReference type="GO" id="GO:0030527">
    <property type="term" value="F:structural constituent of chromatin"/>
    <property type="evidence" value="ECO:0007669"/>
    <property type="project" value="InterPro"/>
</dbReference>
<dbReference type="InterPro" id="IPR032454">
    <property type="entry name" value="Histone_H2A_C"/>
</dbReference>
<proteinExistence type="predicted"/>
<feature type="region of interest" description="Disordered" evidence="6">
    <location>
        <begin position="1"/>
        <end position="83"/>
    </location>
</feature>
<keyword evidence="5" id="KW-0544">Nucleosome core</keyword>
<evidence type="ECO:0000256" key="6">
    <source>
        <dbReference type="SAM" id="MobiDB-lite"/>
    </source>
</evidence>
<dbReference type="SMART" id="SM00414">
    <property type="entry name" value="H2A"/>
    <property type="match status" value="1"/>
</dbReference>
<accession>A0A9R0AZV3</accession>
<dbReference type="InterPro" id="IPR002119">
    <property type="entry name" value="Histone_H2A"/>
</dbReference>
<gene>
    <name evidence="8" type="primary">LOC122145814</name>
</gene>
<evidence type="ECO:0000259" key="7">
    <source>
        <dbReference type="Pfam" id="PF16211"/>
    </source>
</evidence>
<dbReference type="KEGG" id="ccar:122145814"/>
<keyword evidence="3" id="KW-0832">Ubl conjugation</keyword>
<feature type="domain" description="Histone H2A C-terminal" evidence="7">
    <location>
        <begin position="104"/>
        <end position="138"/>
    </location>
</feature>
<name>A0A9R0AZV3_CYPCA</name>
<feature type="compositionally biased region" description="Low complexity" evidence="6">
    <location>
        <begin position="26"/>
        <end position="40"/>
    </location>
</feature>
<keyword evidence="2" id="KW-0158">Chromosome</keyword>
<dbReference type="Proteomes" id="UP001155660">
    <property type="component" value="Chromosome A7"/>
</dbReference>
<evidence type="ECO:0000256" key="5">
    <source>
        <dbReference type="ARBA" id="ARBA00023269"/>
    </source>
</evidence>
<organism evidence="8">
    <name type="scientific">Cyprinus carpio</name>
    <name type="common">Common carp</name>
    <dbReference type="NCBI Taxonomy" id="7962"/>
    <lineage>
        <taxon>Eukaryota</taxon>
        <taxon>Metazoa</taxon>
        <taxon>Chordata</taxon>
        <taxon>Craniata</taxon>
        <taxon>Vertebrata</taxon>
        <taxon>Euteleostomi</taxon>
        <taxon>Actinopterygii</taxon>
        <taxon>Neopterygii</taxon>
        <taxon>Teleostei</taxon>
        <taxon>Ostariophysi</taxon>
        <taxon>Cypriniformes</taxon>
        <taxon>Cyprinidae</taxon>
        <taxon>Cyprininae</taxon>
        <taxon>Cyprinus</taxon>
    </lineage>
</organism>
<evidence type="ECO:0000313" key="8">
    <source>
        <dbReference type="RefSeq" id="XP_042617347.1"/>
    </source>
</evidence>
<sequence length="140" mass="14926">MTCVLQAAKNTPRKQFSKPRSPQPKKPATAKNLKTTAAKKPALKKSQKAKKPAAKKRLQKSHKKKAKTGGKARAKARLAPPELGCSSPSVVFTGFSAKLAVRNDELNKLLGGVTIAQGGVLPNIQAVLLPKKTEKPAKTK</sequence>
<protein>
    <submittedName>
        <fullName evidence="8">Histone H2A.2.1-like</fullName>
    </submittedName>
</protein>
<reference evidence="8" key="1">
    <citation type="submission" date="2025-08" db="UniProtKB">
        <authorList>
            <consortium name="RefSeq"/>
        </authorList>
    </citation>
    <scope>IDENTIFICATION</scope>
    <source>
        <tissue evidence="8">Muscle</tissue>
    </source>
</reference>
<dbReference type="Pfam" id="PF16211">
    <property type="entry name" value="Histone_H2A_C"/>
    <property type="match status" value="1"/>
</dbReference>
<evidence type="ECO:0000256" key="4">
    <source>
        <dbReference type="ARBA" id="ARBA00023125"/>
    </source>
</evidence>
<evidence type="ECO:0000256" key="3">
    <source>
        <dbReference type="ARBA" id="ARBA00022843"/>
    </source>
</evidence>
<feature type="compositionally biased region" description="Basic residues" evidence="6">
    <location>
        <begin position="41"/>
        <end position="76"/>
    </location>
</feature>
<evidence type="ECO:0000256" key="2">
    <source>
        <dbReference type="ARBA" id="ARBA00022454"/>
    </source>
</evidence>
<keyword evidence="4" id="KW-0238">DNA-binding</keyword>
<dbReference type="RefSeq" id="XP_042617347.1">
    <property type="nucleotide sequence ID" value="XM_042761413.1"/>
</dbReference>
<dbReference type="AlphaFoldDB" id="A0A9R0AZV3"/>
<dbReference type="GO" id="GO:0000786">
    <property type="term" value="C:nucleosome"/>
    <property type="evidence" value="ECO:0007669"/>
    <property type="project" value="UniProtKB-KW"/>
</dbReference>
<dbReference type="GeneID" id="122145814"/>
<dbReference type="GO" id="GO:0003677">
    <property type="term" value="F:DNA binding"/>
    <property type="evidence" value="ECO:0007669"/>
    <property type="project" value="UniProtKB-KW"/>
</dbReference>